<gene>
    <name evidence="2" type="ORF">U9M48_031888</name>
</gene>
<accession>A0AAQ3U4V4</accession>
<keyword evidence="3" id="KW-1185">Reference proteome</keyword>
<feature type="compositionally biased region" description="Acidic residues" evidence="1">
    <location>
        <begin position="44"/>
        <end position="65"/>
    </location>
</feature>
<evidence type="ECO:0000313" key="2">
    <source>
        <dbReference type="EMBL" id="WVZ84919.1"/>
    </source>
</evidence>
<evidence type="ECO:0000313" key="3">
    <source>
        <dbReference type="Proteomes" id="UP001341281"/>
    </source>
</evidence>
<dbReference type="EMBL" id="CP144751">
    <property type="protein sequence ID" value="WVZ84919.1"/>
    <property type="molecule type" value="Genomic_DNA"/>
</dbReference>
<organism evidence="2 3">
    <name type="scientific">Paspalum notatum var. saurae</name>
    <dbReference type="NCBI Taxonomy" id="547442"/>
    <lineage>
        <taxon>Eukaryota</taxon>
        <taxon>Viridiplantae</taxon>
        <taxon>Streptophyta</taxon>
        <taxon>Embryophyta</taxon>
        <taxon>Tracheophyta</taxon>
        <taxon>Spermatophyta</taxon>
        <taxon>Magnoliopsida</taxon>
        <taxon>Liliopsida</taxon>
        <taxon>Poales</taxon>
        <taxon>Poaceae</taxon>
        <taxon>PACMAD clade</taxon>
        <taxon>Panicoideae</taxon>
        <taxon>Andropogonodae</taxon>
        <taxon>Paspaleae</taxon>
        <taxon>Paspalinae</taxon>
        <taxon>Paspalum</taxon>
    </lineage>
</organism>
<feature type="region of interest" description="Disordered" evidence="1">
    <location>
        <begin position="138"/>
        <end position="195"/>
    </location>
</feature>
<feature type="compositionally biased region" description="Polar residues" evidence="1">
    <location>
        <begin position="159"/>
        <end position="175"/>
    </location>
</feature>
<dbReference type="Proteomes" id="UP001341281">
    <property type="component" value="Chromosome 07"/>
</dbReference>
<sequence>MLKSTMKEINKASMSKASHDKYLDVIGELMELLEHVEPDIGVDESCETSDVEGDLDNQVDLDVEDGGAGVGAEPVPDENSNGGVGHQPSAQHNHALRLDGACLPDVEAQKLGAKREKKNRKYKKCGIVDGHNSRTCLSVKENSDRLAKLGGRTRGRPPSSKNKSARTTPEWNETSTSKKRRLIVSDDDESADDSI</sequence>
<evidence type="ECO:0000256" key="1">
    <source>
        <dbReference type="SAM" id="MobiDB-lite"/>
    </source>
</evidence>
<reference evidence="2 3" key="1">
    <citation type="submission" date="2024-02" db="EMBL/GenBank/DDBJ databases">
        <title>High-quality chromosome-scale genome assembly of Pensacola bahiagrass (Paspalum notatum Flugge var. saurae).</title>
        <authorList>
            <person name="Vega J.M."/>
            <person name="Podio M."/>
            <person name="Orjuela J."/>
            <person name="Siena L.A."/>
            <person name="Pessino S.C."/>
            <person name="Combes M.C."/>
            <person name="Mariac C."/>
            <person name="Albertini E."/>
            <person name="Pupilli F."/>
            <person name="Ortiz J.P.A."/>
            <person name="Leblanc O."/>
        </authorList>
    </citation>
    <scope>NUCLEOTIDE SEQUENCE [LARGE SCALE GENOMIC DNA]</scope>
    <source>
        <strain evidence="2">R1</strain>
        <tissue evidence="2">Leaf</tissue>
    </source>
</reference>
<name>A0AAQ3U4V4_PASNO</name>
<protein>
    <submittedName>
        <fullName evidence="2">Uncharacterized protein</fullName>
    </submittedName>
</protein>
<dbReference type="AlphaFoldDB" id="A0AAQ3U4V4"/>
<proteinExistence type="predicted"/>
<feature type="compositionally biased region" description="Acidic residues" evidence="1">
    <location>
        <begin position="185"/>
        <end position="195"/>
    </location>
</feature>
<feature type="region of interest" description="Disordered" evidence="1">
    <location>
        <begin position="44"/>
        <end position="97"/>
    </location>
</feature>